<dbReference type="GO" id="GO:0005829">
    <property type="term" value="C:cytosol"/>
    <property type="evidence" value="ECO:0007669"/>
    <property type="project" value="TreeGrafter"/>
</dbReference>
<reference evidence="2" key="1">
    <citation type="submission" date="2022-11" db="EMBL/GenBank/DDBJ databases">
        <authorList>
            <person name="Petersen C."/>
        </authorList>
    </citation>
    <scope>NUCLEOTIDE SEQUENCE</scope>
    <source>
        <strain evidence="2">IBT 30069</strain>
    </source>
</reference>
<keyword evidence="3" id="KW-1185">Reference proteome</keyword>
<dbReference type="SUPFAM" id="SSF52317">
    <property type="entry name" value="Class I glutamine amidotransferase-like"/>
    <property type="match status" value="1"/>
</dbReference>
<evidence type="ECO:0000313" key="3">
    <source>
        <dbReference type="Proteomes" id="UP001149165"/>
    </source>
</evidence>
<dbReference type="OrthoDB" id="92161at2759"/>
<dbReference type="PROSITE" id="PS51273">
    <property type="entry name" value="GATASE_TYPE_1"/>
    <property type="match status" value="1"/>
</dbReference>
<gene>
    <name evidence="2" type="ORF">N7456_003560</name>
</gene>
<proteinExistence type="predicted"/>
<name>A0A9W9FUV8_9EURO</name>
<dbReference type="Proteomes" id="UP001149165">
    <property type="component" value="Unassembled WGS sequence"/>
</dbReference>
<dbReference type="EMBL" id="JAPQKH010000003">
    <property type="protein sequence ID" value="KAJ5106885.1"/>
    <property type="molecule type" value="Genomic_DNA"/>
</dbReference>
<protein>
    <recommendedName>
        <fullName evidence="1">Glutamine amidotransferase domain-containing protein</fullName>
    </recommendedName>
</protein>
<feature type="domain" description="Glutamine amidotransferase" evidence="1">
    <location>
        <begin position="54"/>
        <end position="209"/>
    </location>
</feature>
<accession>A0A9W9FUV8</accession>
<dbReference type="InterPro" id="IPR017926">
    <property type="entry name" value="GATASE"/>
</dbReference>
<dbReference type="Pfam" id="PF00117">
    <property type="entry name" value="GATase"/>
    <property type="match status" value="1"/>
</dbReference>
<dbReference type="Gene3D" id="3.40.50.880">
    <property type="match status" value="1"/>
</dbReference>
<dbReference type="PANTHER" id="PTHR42695">
    <property type="entry name" value="GLUTAMINE AMIDOTRANSFERASE YLR126C-RELATED"/>
    <property type="match status" value="1"/>
</dbReference>
<dbReference type="InterPro" id="IPR044992">
    <property type="entry name" value="ChyE-like"/>
</dbReference>
<dbReference type="InterPro" id="IPR029062">
    <property type="entry name" value="Class_I_gatase-like"/>
</dbReference>
<dbReference type="CDD" id="cd01741">
    <property type="entry name" value="GATase1_1"/>
    <property type="match status" value="1"/>
</dbReference>
<comment type="caution">
    <text evidence="2">The sequence shown here is derived from an EMBL/GenBank/DDBJ whole genome shotgun (WGS) entry which is preliminary data.</text>
</comment>
<sequence>MRPPLRIAILECGTPPPNANKQYNGFGGMFEVLLQSSAKALNQPERLDPENGLEITKWDILHNETYPRLEDIDAVLLTGSKRDSFDDVPWINRLVEFTQQILAQDRVRILGVCFGHQIVGRALGAKAGRNDQGWEVGVCDVDLTEKGKEIFGLEKLRIQQMHLDLIFDCPPSATLLGSSPLCKVQSMYDPRRFITVQGHPEFEGETQTEIINYLKNGRIFNEAQSQDALDRVNIPHDGVAIGSTFLKFLLED</sequence>
<organism evidence="2 3">
    <name type="scientific">Penicillium angulare</name>
    <dbReference type="NCBI Taxonomy" id="116970"/>
    <lineage>
        <taxon>Eukaryota</taxon>
        <taxon>Fungi</taxon>
        <taxon>Dikarya</taxon>
        <taxon>Ascomycota</taxon>
        <taxon>Pezizomycotina</taxon>
        <taxon>Eurotiomycetes</taxon>
        <taxon>Eurotiomycetidae</taxon>
        <taxon>Eurotiales</taxon>
        <taxon>Aspergillaceae</taxon>
        <taxon>Penicillium</taxon>
    </lineage>
</organism>
<dbReference type="GO" id="GO:0005634">
    <property type="term" value="C:nucleus"/>
    <property type="evidence" value="ECO:0007669"/>
    <property type="project" value="TreeGrafter"/>
</dbReference>
<dbReference type="AlphaFoldDB" id="A0A9W9FUV8"/>
<evidence type="ECO:0000313" key="2">
    <source>
        <dbReference type="EMBL" id="KAJ5106885.1"/>
    </source>
</evidence>
<dbReference type="PANTHER" id="PTHR42695:SF5">
    <property type="entry name" value="GLUTAMINE AMIDOTRANSFERASE YLR126C-RELATED"/>
    <property type="match status" value="1"/>
</dbReference>
<evidence type="ECO:0000259" key="1">
    <source>
        <dbReference type="Pfam" id="PF00117"/>
    </source>
</evidence>
<reference evidence="2" key="2">
    <citation type="journal article" date="2023" name="IMA Fungus">
        <title>Comparative genomic study of the Penicillium genus elucidates a diverse pangenome and 15 lateral gene transfer events.</title>
        <authorList>
            <person name="Petersen C."/>
            <person name="Sorensen T."/>
            <person name="Nielsen M.R."/>
            <person name="Sondergaard T.E."/>
            <person name="Sorensen J.L."/>
            <person name="Fitzpatrick D.A."/>
            <person name="Frisvad J.C."/>
            <person name="Nielsen K.L."/>
        </authorList>
    </citation>
    <scope>NUCLEOTIDE SEQUENCE</scope>
    <source>
        <strain evidence="2">IBT 30069</strain>
    </source>
</reference>